<dbReference type="GO" id="GO:0005789">
    <property type="term" value="C:endoplasmic reticulum membrane"/>
    <property type="evidence" value="ECO:0007669"/>
    <property type="project" value="UniProtKB-SubCell"/>
</dbReference>
<evidence type="ECO:0000313" key="12">
    <source>
        <dbReference type="EMBL" id="KAF4684584.1"/>
    </source>
</evidence>
<evidence type="ECO:0000256" key="11">
    <source>
        <dbReference type="SAM" id="SignalP"/>
    </source>
</evidence>
<keyword evidence="4" id="KW-0812">Transmembrane</keyword>
<gene>
    <name evidence="12" type="primary">ERD2_2</name>
    <name evidence="12" type="ORF">FOZ62_030539</name>
</gene>
<dbReference type="InterPro" id="IPR000133">
    <property type="entry name" value="ER_ret_rcpt"/>
</dbReference>
<keyword evidence="5" id="KW-0256">Endoplasmic reticulum</keyword>
<reference evidence="12 13" key="1">
    <citation type="submission" date="2020-04" db="EMBL/GenBank/DDBJ databases">
        <title>Perkinsus olseni comparative genomics.</title>
        <authorList>
            <person name="Bogema D.R."/>
        </authorList>
    </citation>
    <scope>NUCLEOTIDE SEQUENCE [LARGE SCALE GENOMIC DNA]</scope>
    <source>
        <strain evidence="12">ATCC PRA-205</strain>
    </source>
</reference>
<dbReference type="GO" id="GO:0016192">
    <property type="term" value="P:vesicle-mediated transport"/>
    <property type="evidence" value="ECO:0007669"/>
    <property type="project" value="UniProtKB-KW"/>
</dbReference>
<dbReference type="GO" id="GO:0006621">
    <property type="term" value="P:protein retention in ER lumen"/>
    <property type="evidence" value="ECO:0007669"/>
    <property type="project" value="InterPro"/>
</dbReference>
<dbReference type="PRINTS" id="PR00660">
    <property type="entry name" value="ERLUMENR"/>
</dbReference>
<keyword evidence="11" id="KW-0732">Signal</keyword>
<keyword evidence="8" id="KW-1133">Transmembrane helix</keyword>
<evidence type="ECO:0000256" key="2">
    <source>
        <dbReference type="ARBA" id="ARBA00010120"/>
    </source>
</evidence>
<keyword evidence="7" id="KW-0653">Protein transport</keyword>
<comment type="caution">
    <text evidence="12">The sequence shown here is derived from an EMBL/GenBank/DDBJ whole genome shotgun (WGS) entry which is preliminary data.</text>
</comment>
<dbReference type="Proteomes" id="UP000574390">
    <property type="component" value="Unassembled WGS sequence"/>
</dbReference>
<comment type="subcellular location">
    <subcellularLocation>
        <location evidence="1">Endoplasmic reticulum membrane</location>
        <topology evidence="1">Multi-pass membrane protein</topology>
    </subcellularLocation>
</comment>
<sequence length="109" mass="12474">MNIFRFCGDMLHLLSILLLVLKLQKSKSCVGISCKMQEMYAMVFIFRYVDLLWLYVSLYNTGINPRAFFVASCAADLDTMDYVYLDGVRRHFAAVVAATASKRGRELDE</sequence>
<dbReference type="GO" id="GO:0015031">
    <property type="term" value="P:protein transport"/>
    <property type="evidence" value="ECO:0007669"/>
    <property type="project" value="UniProtKB-KW"/>
</dbReference>
<evidence type="ECO:0000256" key="6">
    <source>
        <dbReference type="ARBA" id="ARBA00022892"/>
    </source>
</evidence>
<feature type="chain" id="PRO_5029818586" evidence="11">
    <location>
        <begin position="29"/>
        <end position="109"/>
    </location>
</feature>
<protein>
    <submittedName>
        <fullName evidence="12">Endoplasmic reticulum retention protein</fullName>
    </submittedName>
</protein>
<dbReference type="GO" id="GO:0046923">
    <property type="term" value="F:ER retention sequence binding"/>
    <property type="evidence" value="ECO:0007669"/>
    <property type="project" value="InterPro"/>
</dbReference>
<evidence type="ECO:0000256" key="3">
    <source>
        <dbReference type="ARBA" id="ARBA00022448"/>
    </source>
</evidence>
<evidence type="ECO:0000256" key="1">
    <source>
        <dbReference type="ARBA" id="ARBA00004477"/>
    </source>
</evidence>
<organism evidence="12 13">
    <name type="scientific">Perkinsus olseni</name>
    <name type="common">Perkinsus atlanticus</name>
    <dbReference type="NCBI Taxonomy" id="32597"/>
    <lineage>
        <taxon>Eukaryota</taxon>
        <taxon>Sar</taxon>
        <taxon>Alveolata</taxon>
        <taxon>Perkinsozoa</taxon>
        <taxon>Perkinsea</taxon>
        <taxon>Perkinsida</taxon>
        <taxon>Perkinsidae</taxon>
        <taxon>Perkinsus</taxon>
    </lineage>
</organism>
<evidence type="ECO:0000256" key="10">
    <source>
        <dbReference type="ARBA" id="ARBA00023170"/>
    </source>
</evidence>
<evidence type="ECO:0000256" key="8">
    <source>
        <dbReference type="ARBA" id="ARBA00022989"/>
    </source>
</evidence>
<keyword evidence="10" id="KW-0675">Receptor</keyword>
<keyword evidence="6" id="KW-0931">ER-Golgi transport</keyword>
<evidence type="ECO:0000256" key="7">
    <source>
        <dbReference type="ARBA" id="ARBA00022927"/>
    </source>
</evidence>
<accession>A0A7J6NL74</accession>
<proteinExistence type="inferred from homology"/>
<keyword evidence="3" id="KW-0813">Transport</keyword>
<comment type="similarity">
    <text evidence="2">Belongs to the ERD2 family.</text>
</comment>
<evidence type="ECO:0000256" key="4">
    <source>
        <dbReference type="ARBA" id="ARBA00022692"/>
    </source>
</evidence>
<evidence type="ECO:0000256" key="5">
    <source>
        <dbReference type="ARBA" id="ARBA00022824"/>
    </source>
</evidence>
<dbReference type="Pfam" id="PF00810">
    <property type="entry name" value="ER_lumen_recept"/>
    <property type="match status" value="1"/>
</dbReference>
<feature type="signal peptide" evidence="11">
    <location>
        <begin position="1"/>
        <end position="28"/>
    </location>
</feature>
<dbReference type="AlphaFoldDB" id="A0A7J6NL74"/>
<evidence type="ECO:0000256" key="9">
    <source>
        <dbReference type="ARBA" id="ARBA00023136"/>
    </source>
</evidence>
<evidence type="ECO:0000313" key="13">
    <source>
        <dbReference type="Proteomes" id="UP000574390"/>
    </source>
</evidence>
<dbReference type="EMBL" id="JABANM010037167">
    <property type="protein sequence ID" value="KAF4684584.1"/>
    <property type="molecule type" value="Genomic_DNA"/>
</dbReference>
<dbReference type="PANTHER" id="PTHR10585">
    <property type="entry name" value="ER LUMEN PROTEIN RETAINING RECEPTOR"/>
    <property type="match status" value="1"/>
</dbReference>
<keyword evidence="9" id="KW-0472">Membrane</keyword>
<name>A0A7J6NL74_PEROL</name>